<proteinExistence type="predicted"/>
<evidence type="ECO:0000313" key="2">
    <source>
        <dbReference type="EMBL" id="MBK7413871.1"/>
    </source>
</evidence>
<dbReference type="EMBL" id="JADJMS010000003">
    <property type="protein sequence ID" value="MBK7413871.1"/>
    <property type="molecule type" value="Genomic_DNA"/>
</dbReference>
<protein>
    <recommendedName>
        <fullName evidence="1">RepB-like DNA primase domain-containing protein</fullName>
    </recommendedName>
</protein>
<dbReference type="Gene3D" id="3.30.70.1790">
    <property type="entry name" value="RepB DNA-primase, N-terminal domain"/>
    <property type="match status" value="1"/>
</dbReference>
<dbReference type="AlphaFoldDB" id="A0A935MXY7"/>
<gene>
    <name evidence="2" type="ORF">IPJ38_00790</name>
</gene>
<dbReference type="Pfam" id="PF16793">
    <property type="entry name" value="RepB_primase"/>
    <property type="match status" value="1"/>
</dbReference>
<evidence type="ECO:0000259" key="1">
    <source>
        <dbReference type="Pfam" id="PF16793"/>
    </source>
</evidence>
<feature type="domain" description="RepB-like DNA primase" evidence="1">
    <location>
        <begin position="24"/>
        <end position="78"/>
    </location>
</feature>
<organism evidence="2 3">
    <name type="scientific">Candidatus Dechloromonas phosphorivorans</name>
    <dbReference type="NCBI Taxonomy" id="2899244"/>
    <lineage>
        <taxon>Bacteria</taxon>
        <taxon>Pseudomonadati</taxon>
        <taxon>Pseudomonadota</taxon>
        <taxon>Betaproteobacteria</taxon>
        <taxon>Rhodocyclales</taxon>
        <taxon>Azonexaceae</taxon>
        <taxon>Dechloromonas</taxon>
    </lineage>
</organism>
<evidence type="ECO:0000313" key="3">
    <source>
        <dbReference type="Proteomes" id="UP000739411"/>
    </source>
</evidence>
<reference evidence="2 3" key="1">
    <citation type="submission" date="2020-10" db="EMBL/GenBank/DDBJ databases">
        <title>Connecting structure to function with the recovery of over 1000 high-quality activated sludge metagenome-assembled genomes encoding full-length rRNA genes using long-read sequencing.</title>
        <authorList>
            <person name="Singleton C.M."/>
            <person name="Petriglieri F."/>
            <person name="Kristensen J.M."/>
            <person name="Kirkegaard R.H."/>
            <person name="Michaelsen T.Y."/>
            <person name="Andersen M.H."/>
            <person name="Karst S.M."/>
            <person name="Dueholm M.S."/>
            <person name="Nielsen P.H."/>
            <person name="Albertsen M."/>
        </authorList>
    </citation>
    <scope>NUCLEOTIDE SEQUENCE [LARGE SCALE GENOMIC DNA]</scope>
    <source>
        <strain evidence="2">EsbW_18-Q3-R4-48_BATAC.463</strain>
    </source>
</reference>
<name>A0A935MXY7_9RHOO</name>
<sequence length="81" mass="9224">MSFEEVAADIASGRFNVENYNLHKDMYIRPFDPDFHLVFIDDVKGKAGVREILKDGYLPALVQESSPENFQVILRVHTGNV</sequence>
<accession>A0A935MXY7</accession>
<comment type="caution">
    <text evidence="2">The sequence shown here is derived from an EMBL/GenBank/DDBJ whole genome shotgun (WGS) entry which is preliminary data.</text>
</comment>
<dbReference type="InterPro" id="IPR039459">
    <property type="entry name" value="RepB-like_DNA_primase_dom"/>
</dbReference>
<dbReference type="Proteomes" id="UP000739411">
    <property type="component" value="Unassembled WGS sequence"/>
</dbReference>